<organism evidence="2 3">
    <name type="scientific">Monilinia fructicola</name>
    <name type="common">Brown rot fungus</name>
    <name type="synonym">Ciboria fructicola</name>
    <dbReference type="NCBI Taxonomy" id="38448"/>
    <lineage>
        <taxon>Eukaryota</taxon>
        <taxon>Fungi</taxon>
        <taxon>Dikarya</taxon>
        <taxon>Ascomycota</taxon>
        <taxon>Pezizomycotina</taxon>
        <taxon>Leotiomycetes</taxon>
        <taxon>Helotiales</taxon>
        <taxon>Sclerotiniaceae</taxon>
        <taxon>Monilinia</taxon>
    </lineage>
</organism>
<feature type="compositionally biased region" description="Polar residues" evidence="1">
    <location>
        <begin position="17"/>
        <end position="27"/>
    </location>
</feature>
<evidence type="ECO:0000256" key="1">
    <source>
        <dbReference type="SAM" id="MobiDB-lite"/>
    </source>
</evidence>
<keyword evidence="3" id="KW-1185">Reference proteome</keyword>
<comment type="caution">
    <text evidence="2">The sequence shown here is derived from an EMBL/GenBank/DDBJ whole genome shotgun (WGS) entry which is preliminary data.</text>
</comment>
<dbReference type="AlphaFoldDB" id="A0A5M9J8Z9"/>
<feature type="region of interest" description="Disordered" evidence="1">
    <location>
        <begin position="150"/>
        <end position="212"/>
    </location>
</feature>
<evidence type="ECO:0000313" key="3">
    <source>
        <dbReference type="Proteomes" id="UP000322873"/>
    </source>
</evidence>
<accession>A0A5M9J8Z9</accession>
<feature type="region of interest" description="Disordered" evidence="1">
    <location>
        <begin position="1"/>
        <end position="28"/>
    </location>
</feature>
<sequence>MFRGDQWHATDSAPPAFSNSQNNQNTPIPECVRISMNSQKGDCWNGLIAKTDTSTAEKWIESSVIERQQFQARRGKPVETNNFNGDVCTSVATVVATWAVEGHNMSHQTEFRVIENGPFDVLFGRNLLSLPAIKYFRDDGIDDTPILLEQSDISPQEQAARERNRAAADALAKKNEQRRRPIPPPRSSHKNLEKVKKSTAHRSRHSPSDDGTMKRWRFGGSIRVEFAVVLPSVFAFLRHILFVGTVDLIWTSP</sequence>
<dbReference type="Proteomes" id="UP000322873">
    <property type="component" value="Unassembled WGS sequence"/>
</dbReference>
<name>A0A5M9J8Z9_MONFR</name>
<reference evidence="2 3" key="1">
    <citation type="submission" date="2019-06" db="EMBL/GenBank/DDBJ databases">
        <title>Genome Sequence of the Brown Rot Fungal Pathogen Monilinia fructicola.</title>
        <authorList>
            <person name="De Miccolis Angelini R.M."/>
            <person name="Landi L."/>
            <person name="Abate D."/>
            <person name="Pollastro S."/>
            <person name="Romanazzi G."/>
            <person name="Faretra F."/>
        </authorList>
    </citation>
    <scope>NUCLEOTIDE SEQUENCE [LARGE SCALE GENOMIC DNA]</scope>
    <source>
        <strain evidence="2 3">Mfrc123</strain>
    </source>
</reference>
<proteinExistence type="predicted"/>
<gene>
    <name evidence="2" type="ORF">EYC84_009554</name>
</gene>
<dbReference type="EMBL" id="VICG01000013">
    <property type="protein sequence ID" value="KAA8565711.1"/>
    <property type="molecule type" value="Genomic_DNA"/>
</dbReference>
<protein>
    <submittedName>
        <fullName evidence="2">Uncharacterized protein</fullName>
    </submittedName>
</protein>
<feature type="compositionally biased region" description="Basic and acidic residues" evidence="1">
    <location>
        <begin position="159"/>
        <end position="179"/>
    </location>
</feature>
<evidence type="ECO:0000313" key="2">
    <source>
        <dbReference type="EMBL" id="KAA8565711.1"/>
    </source>
</evidence>